<dbReference type="EMBL" id="HBKQ01006998">
    <property type="protein sequence ID" value="CAE2211416.1"/>
    <property type="molecule type" value="Transcribed_RNA"/>
</dbReference>
<sequence>MDLSDESILERCEHNDWYTLDRGDYIVRVHGNSLTGYQYLCHSITFVFASGQEITFESHHMPWKGSDFSFEIHQPGLVQNLEFKHGSCVDVDIVHTTAHLPIVRGSYPKLLAHQQENLRLVLLVAKEIDRGRTQRGEQIIGADVWWRMLEKMLTGFDLIPKRTASRHRRKWGHFRKPKFFSSVALARK</sequence>
<protein>
    <submittedName>
        <fullName evidence="1">Uncharacterized protein</fullName>
    </submittedName>
</protein>
<proteinExistence type="predicted"/>
<name>A0A7S4HWF1_9STRA</name>
<gene>
    <name evidence="1" type="ORF">OAUR00152_LOCUS4682</name>
</gene>
<dbReference type="AlphaFoldDB" id="A0A7S4HWF1"/>
<reference evidence="1" key="1">
    <citation type="submission" date="2021-01" db="EMBL/GenBank/DDBJ databases">
        <authorList>
            <person name="Corre E."/>
            <person name="Pelletier E."/>
            <person name="Niang G."/>
            <person name="Scheremetjew M."/>
            <person name="Finn R."/>
            <person name="Kale V."/>
            <person name="Holt S."/>
            <person name="Cochrane G."/>
            <person name="Meng A."/>
            <person name="Brown T."/>
            <person name="Cohen L."/>
        </authorList>
    </citation>
    <scope>NUCLEOTIDE SEQUENCE</scope>
    <source>
        <strain evidence="1">Isolate 1302-5</strain>
    </source>
</reference>
<organism evidence="1">
    <name type="scientific">Odontella aurita</name>
    <dbReference type="NCBI Taxonomy" id="265563"/>
    <lineage>
        <taxon>Eukaryota</taxon>
        <taxon>Sar</taxon>
        <taxon>Stramenopiles</taxon>
        <taxon>Ochrophyta</taxon>
        <taxon>Bacillariophyta</taxon>
        <taxon>Mediophyceae</taxon>
        <taxon>Biddulphiophycidae</taxon>
        <taxon>Eupodiscales</taxon>
        <taxon>Odontellaceae</taxon>
        <taxon>Odontella</taxon>
    </lineage>
</organism>
<accession>A0A7S4HWF1</accession>
<evidence type="ECO:0000313" key="1">
    <source>
        <dbReference type="EMBL" id="CAE2211416.1"/>
    </source>
</evidence>